<gene>
    <name evidence="2" type="ORF">UFOVP181_475</name>
    <name evidence="1" type="ORF">UFOVP57_166</name>
</gene>
<evidence type="ECO:0000313" key="2">
    <source>
        <dbReference type="EMBL" id="CAB5209436.1"/>
    </source>
</evidence>
<evidence type="ECO:0000313" key="1">
    <source>
        <dbReference type="EMBL" id="CAB4125599.1"/>
    </source>
</evidence>
<reference evidence="1" key="1">
    <citation type="submission" date="2020-04" db="EMBL/GenBank/DDBJ databases">
        <authorList>
            <person name="Chiriac C."/>
            <person name="Salcher M."/>
            <person name="Ghai R."/>
            <person name="Kavagutti S V."/>
        </authorList>
    </citation>
    <scope>NUCLEOTIDE SEQUENCE</scope>
</reference>
<proteinExistence type="predicted"/>
<sequence length="92" mass="10873">MTSIEIELTRVEGELRVDHDKIPEALINAIMDQRTRYPEVVNQADYEAFDRLFEQEHNCRIVYGARGKAEPDRVVWDNSRDYTLFVLKWSSI</sequence>
<protein>
    <submittedName>
        <fullName evidence="1">Uncharacterized protein</fullName>
    </submittedName>
</protein>
<dbReference type="EMBL" id="LR798231">
    <property type="protein sequence ID" value="CAB5209436.1"/>
    <property type="molecule type" value="Genomic_DNA"/>
</dbReference>
<organism evidence="1">
    <name type="scientific">uncultured Caudovirales phage</name>
    <dbReference type="NCBI Taxonomy" id="2100421"/>
    <lineage>
        <taxon>Viruses</taxon>
        <taxon>Duplodnaviria</taxon>
        <taxon>Heunggongvirae</taxon>
        <taxon>Uroviricota</taxon>
        <taxon>Caudoviricetes</taxon>
        <taxon>Peduoviridae</taxon>
        <taxon>Maltschvirus</taxon>
        <taxon>Maltschvirus maltsch</taxon>
    </lineage>
</organism>
<accession>A0A6J5L0I7</accession>
<name>A0A6J5L0I7_9CAUD</name>
<dbReference type="EMBL" id="LR796187">
    <property type="protein sequence ID" value="CAB4125599.1"/>
    <property type="molecule type" value="Genomic_DNA"/>
</dbReference>